<keyword evidence="4" id="KW-0677">Repeat</keyword>
<gene>
    <name evidence="10" type="ORF">Pfra01_002575800</name>
</gene>
<keyword evidence="11" id="KW-1185">Reference proteome</keyword>
<evidence type="ECO:0000256" key="6">
    <source>
        <dbReference type="ARBA" id="ARBA00023136"/>
    </source>
</evidence>
<comment type="caution">
    <text evidence="10">The sequence shown here is derived from an EMBL/GenBank/DDBJ whole genome shotgun (WGS) entry which is preliminary data.</text>
</comment>
<comment type="subcellular location">
    <subcellularLocation>
        <location evidence="1">Membrane</location>
        <topology evidence="1">Multi-pass membrane protein</topology>
    </subcellularLocation>
</comment>
<dbReference type="InterPro" id="IPR026082">
    <property type="entry name" value="ABCA"/>
</dbReference>
<dbReference type="PANTHER" id="PTHR19229">
    <property type="entry name" value="ATP-BINDING CASSETTE TRANSPORTER SUBFAMILY A ABCA"/>
    <property type="match status" value="1"/>
</dbReference>
<dbReference type="EMBL" id="BSXT01005061">
    <property type="protein sequence ID" value="GMF59562.1"/>
    <property type="molecule type" value="Genomic_DNA"/>
</dbReference>
<evidence type="ECO:0000313" key="11">
    <source>
        <dbReference type="Proteomes" id="UP001165121"/>
    </source>
</evidence>
<name>A0A9W7D5Y4_9STRA</name>
<evidence type="ECO:0000256" key="2">
    <source>
        <dbReference type="ARBA" id="ARBA00022448"/>
    </source>
</evidence>
<evidence type="ECO:0000256" key="3">
    <source>
        <dbReference type="ARBA" id="ARBA00022692"/>
    </source>
</evidence>
<accession>A0A9W7D5Y4</accession>
<reference evidence="10" key="1">
    <citation type="submission" date="2023-04" db="EMBL/GenBank/DDBJ databases">
        <title>Phytophthora fragariaefolia NBRC 109709.</title>
        <authorList>
            <person name="Ichikawa N."/>
            <person name="Sato H."/>
            <person name="Tonouchi N."/>
        </authorList>
    </citation>
    <scope>NUCLEOTIDE SEQUENCE</scope>
    <source>
        <strain evidence="10">NBRC 109709</strain>
    </source>
</reference>
<dbReference type="GO" id="GO:0005319">
    <property type="term" value="F:lipid transporter activity"/>
    <property type="evidence" value="ECO:0007669"/>
    <property type="project" value="TreeGrafter"/>
</dbReference>
<evidence type="ECO:0000256" key="7">
    <source>
        <dbReference type="SAM" id="MobiDB-lite"/>
    </source>
</evidence>
<dbReference type="InterPro" id="IPR013525">
    <property type="entry name" value="ABC2_TM"/>
</dbReference>
<evidence type="ECO:0000313" key="10">
    <source>
        <dbReference type="EMBL" id="GMF59562.1"/>
    </source>
</evidence>
<protein>
    <submittedName>
        <fullName evidence="10">Unnamed protein product</fullName>
    </submittedName>
</protein>
<evidence type="ECO:0000256" key="4">
    <source>
        <dbReference type="ARBA" id="ARBA00022737"/>
    </source>
</evidence>
<feature type="compositionally biased region" description="Polar residues" evidence="7">
    <location>
        <begin position="8"/>
        <end position="23"/>
    </location>
</feature>
<evidence type="ECO:0000256" key="1">
    <source>
        <dbReference type="ARBA" id="ARBA00004141"/>
    </source>
</evidence>
<dbReference type="AlphaFoldDB" id="A0A9W7D5Y4"/>
<evidence type="ECO:0000256" key="5">
    <source>
        <dbReference type="ARBA" id="ARBA00022989"/>
    </source>
</evidence>
<feature type="region of interest" description="Disordered" evidence="7">
    <location>
        <begin position="1"/>
        <end position="23"/>
    </location>
</feature>
<dbReference type="PANTHER" id="PTHR19229:SF36">
    <property type="entry name" value="ATP-BINDING CASSETTE SUB-FAMILY A MEMBER 2"/>
    <property type="match status" value="1"/>
</dbReference>
<organism evidence="10 11">
    <name type="scientific">Phytophthora fragariaefolia</name>
    <dbReference type="NCBI Taxonomy" id="1490495"/>
    <lineage>
        <taxon>Eukaryota</taxon>
        <taxon>Sar</taxon>
        <taxon>Stramenopiles</taxon>
        <taxon>Oomycota</taxon>
        <taxon>Peronosporomycetes</taxon>
        <taxon>Peronosporales</taxon>
        <taxon>Peronosporaceae</taxon>
        <taxon>Phytophthora</taxon>
    </lineage>
</organism>
<dbReference type="Proteomes" id="UP001165121">
    <property type="component" value="Unassembled WGS sequence"/>
</dbReference>
<keyword evidence="2" id="KW-0813">Transport</keyword>
<proteinExistence type="predicted"/>
<feature type="transmembrane region" description="Helical" evidence="8">
    <location>
        <begin position="152"/>
        <end position="182"/>
    </location>
</feature>
<feature type="domain" description="ABC-2 type transporter transmembrane" evidence="9">
    <location>
        <begin position="56"/>
        <end position="179"/>
    </location>
</feature>
<sequence length="188" mass="20511">MPEWDAATQITSGQCQRAQATATSSDELDERLLRSLDSDAMLKSAVSEYATASGASNTSLSDAFSLLSSSAKEALLTPLRQAPQPYLGNSISPFPIQAYTSSPFYDDISGVLAIIFFLSYLFITSRILVVFIQEKELRLREYMKILGVKERVIIATWYVTYVVVIFAGSVLQAVMGLVGLFANSSVVV</sequence>
<dbReference type="Pfam" id="PF12698">
    <property type="entry name" value="ABC2_membrane_3"/>
    <property type="match status" value="1"/>
</dbReference>
<evidence type="ECO:0000256" key="8">
    <source>
        <dbReference type="SAM" id="Phobius"/>
    </source>
</evidence>
<keyword evidence="6 8" id="KW-0472">Membrane</keyword>
<evidence type="ECO:0000259" key="9">
    <source>
        <dbReference type="Pfam" id="PF12698"/>
    </source>
</evidence>
<dbReference type="OrthoDB" id="10255969at2759"/>
<feature type="transmembrane region" description="Helical" evidence="8">
    <location>
        <begin position="108"/>
        <end position="132"/>
    </location>
</feature>
<dbReference type="GO" id="GO:0140359">
    <property type="term" value="F:ABC-type transporter activity"/>
    <property type="evidence" value="ECO:0007669"/>
    <property type="project" value="InterPro"/>
</dbReference>
<keyword evidence="3 8" id="KW-0812">Transmembrane</keyword>
<keyword evidence="5 8" id="KW-1133">Transmembrane helix</keyword>
<dbReference type="GO" id="GO:0016020">
    <property type="term" value="C:membrane"/>
    <property type="evidence" value="ECO:0007669"/>
    <property type="project" value="UniProtKB-SubCell"/>
</dbReference>